<gene>
    <name evidence="2" type="ORF">CNBG_2797</name>
</gene>
<feature type="compositionally biased region" description="Basic and acidic residues" evidence="1">
    <location>
        <begin position="59"/>
        <end position="68"/>
    </location>
</feature>
<feature type="compositionally biased region" description="Basic and acidic residues" evidence="1">
    <location>
        <begin position="277"/>
        <end position="290"/>
    </location>
</feature>
<dbReference type="OMA" id="HYIYSHY"/>
<dbReference type="VEuPathDB" id="FungiDB:CNBG_2797"/>
<evidence type="ECO:0000313" key="2">
    <source>
        <dbReference type="EMBL" id="KGB76959.1"/>
    </source>
</evidence>
<feature type="compositionally biased region" description="Polar residues" evidence="1">
    <location>
        <begin position="204"/>
        <end position="228"/>
    </location>
</feature>
<evidence type="ECO:0000313" key="3">
    <source>
        <dbReference type="Proteomes" id="UP000029445"/>
    </source>
</evidence>
<dbReference type="EMBL" id="CP025766">
    <property type="protein sequence ID" value="KGB76959.1"/>
    <property type="molecule type" value="Genomic_DNA"/>
</dbReference>
<feature type="compositionally biased region" description="Basic and acidic residues" evidence="1">
    <location>
        <begin position="1"/>
        <end position="11"/>
    </location>
</feature>
<feature type="compositionally biased region" description="Basic and acidic residues" evidence="1">
    <location>
        <begin position="377"/>
        <end position="405"/>
    </location>
</feature>
<organism evidence="2 3">
    <name type="scientific">Cryptococcus deuterogattii (strain R265)</name>
    <name type="common">Cryptococcus gattii VGII (strain R265)</name>
    <dbReference type="NCBI Taxonomy" id="294750"/>
    <lineage>
        <taxon>Eukaryota</taxon>
        <taxon>Fungi</taxon>
        <taxon>Dikarya</taxon>
        <taxon>Basidiomycota</taxon>
        <taxon>Agaricomycotina</taxon>
        <taxon>Tremellomycetes</taxon>
        <taxon>Tremellales</taxon>
        <taxon>Cryptococcaceae</taxon>
        <taxon>Cryptococcus</taxon>
        <taxon>Cryptococcus gattii species complex</taxon>
    </lineage>
</organism>
<dbReference type="PANTHER" id="PTHR20923:SF1">
    <property type="entry name" value="G PATCH DOMAIN AND ANKYRIN REPEAT-CONTAINING PROTEIN 1"/>
    <property type="match status" value="1"/>
</dbReference>
<evidence type="ECO:0008006" key="4">
    <source>
        <dbReference type="Google" id="ProtNLM"/>
    </source>
</evidence>
<feature type="region of interest" description="Disordered" evidence="1">
    <location>
        <begin position="1"/>
        <end position="69"/>
    </location>
</feature>
<dbReference type="KEGG" id="cdeu:CNBG_2797"/>
<feature type="region of interest" description="Disordered" evidence="1">
    <location>
        <begin position="151"/>
        <end position="412"/>
    </location>
</feature>
<reference evidence="2 3" key="2">
    <citation type="journal article" date="2018" name="Proc. Natl. Acad. Sci.">
        <title>RNAi is a critical determinant of centromere evolution in closely related fungi.</title>
        <authorList>
            <person name="Yadav V."/>
            <person name="Sun S."/>
            <person name="Billmyre R.B."/>
            <person name="Thimmappa B.C."/>
            <person name="Shea T."/>
            <person name="Lintner R."/>
            <person name="Bakkeren G."/>
            <person name="Cuomo C.A."/>
            <person name="Heitman J."/>
            <person name="Sanyal K."/>
        </authorList>
    </citation>
    <scope>NUCLEOTIDE SEQUENCE [LARGE SCALE GENOMIC DNA]</scope>
    <source>
        <strain evidence="2 3">R265</strain>
    </source>
</reference>
<feature type="compositionally biased region" description="Low complexity" evidence="1">
    <location>
        <begin position="156"/>
        <end position="172"/>
    </location>
</feature>
<reference evidence="2 3" key="1">
    <citation type="journal article" date="2011" name="MBio">
        <title>Genome variation in Cryptococcus gattii, an emerging pathogen of immunocompetent hosts.</title>
        <authorList>
            <person name="D'Souza C.A."/>
            <person name="Kronstad J.W."/>
            <person name="Taylor G."/>
            <person name="Warren R."/>
            <person name="Yuen M."/>
            <person name="Hu G."/>
            <person name="Jung W.H."/>
            <person name="Sham A."/>
            <person name="Kidd S.E."/>
            <person name="Tangen K."/>
            <person name="Lee N."/>
            <person name="Zeilmaker T."/>
            <person name="Sawkins J."/>
            <person name="McVicker G."/>
            <person name="Shah S."/>
            <person name="Gnerre S."/>
            <person name="Griggs A."/>
            <person name="Zeng Q."/>
            <person name="Bartlett K."/>
            <person name="Li W."/>
            <person name="Wang X."/>
            <person name="Heitman J."/>
            <person name="Stajich J.E."/>
            <person name="Fraser J.A."/>
            <person name="Meyer W."/>
            <person name="Carter D."/>
            <person name="Schein J."/>
            <person name="Krzywinski M."/>
            <person name="Kwon-Chung K.J."/>
            <person name="Varma A."/>
            <person name="Wang J."/>
            <person name="Brunham R."/>
            <person name="Fyfe M."/>
            <person name="Ouellette B.F."/>
            <person name="Siddiqui A."/>
            <person name="Marra M."/>
            <person name="Jones S."/>
            <person name="Holt R."/>
            <person name="Birren B.W."/>
            <person name="Galagan J.E."/>
            <person name="Cuomo C.A."/>
        </authorList>
    </citation>
    <scope>NUCLEOTIDE SEQUENCE [LARGE SCALE GENOMIC DNA]</scope>
    <source>
        <strain evidence="2 3">R265</strain>
    </source>
</reference>
<keyword evidence="3" id="KW-1185">Reference proteome</keyword>
<feature type="compositionally biased region" description="Basic and acidic residues" evidence="1">
    <location>
        <begin position="338"/>
        <end position="361"/>
    </location>
</feature>
<dbReference type="OrthoDB" id="2538319at2759"/>
<dbReference type="AlphaFoldDB" id="A0A095CBJ1"/>
<evidence type="ECO:0000256" key="1">
    <source>
        <dbReference type="SAM" id="MobiDB-lite"/>
    </source>
</evidence>
<name>A0A095CBJ1_CRYD2</name>
<dbReference type="HOGENOM" id="CLU_618457_0_0_1"/>
<dbReference type="GeneID" id="88179128"/>
<dbReference type="STRING" id="294750.A0A095CBJ1"/>
<sequence length="412" mass="45406">MTQLRPYREGLDIPQSVTITSGPAPLRSAHDDIDEYTSPSGSPVQPSADVPPRASINRQTEKETEPHIYESLPKHAAWREWNINPSHHGPERLKHPPVFVKSQTAYDELGRSVVDGIGVEVNLGKDGGKPDKILDNGDSVKDWYLNLAKKSDLQQEDSQLSSKSAVSATKTAMKPVKTSSHPSPSAEAIRIHPSEWFIRRALLSKSQTTNSTPETSRPATPSSVTSLLTMPPQAQPKKMAPNYALGPENKGYGMLKGFGWGGGGLGKPKGWQEENADPTKEDRKEKRRGESDDEIQEIDASGNAIIDLTISSSEESSSEDEEAPSGPGRTAPIPTALKLDRLGVGHRSASESKITHSHKEIVQAQKRAKYGQRRIKKGEEKGETGKKQKIDWKKKDRREREERRRLMAALNS</sequence>
<dbReference type="RefSeq" id="XP_062882809.1">
    <property type="nucleotide sequence ID" value="XM_063026854.1"/>
</dbReference>
<protein>
    <recommendedName>
        <fullName evidence="4">G-patch domain-containing protein</fullName>
    </recommendedName>
</protein>
<feature type="compositionally biased region" description="Basic residues" evidence="1">
    <location>
        <begin position="366"/>
        <end position="376"/>
    </location>
</feature>
<accession>A0A095CBJ1</accession>
<dbReference type="PANTHER" id="PTHR20923">
    <property type="entry name" value="BAT4 PROTEIN-RELATED"/>
    <property type="match status" value="1"/>
</dbReference>
<dbReference type="InterPro" id="IPR039146">
    <property type="entry name" value="GPANK1"/>
</dbReference>
<feature type="compositionally biased region" description="Gly residues" evidence="1">
    <location>
        <begin position="254"/>
        <end position="267"/>
    </location>
</feature>
<proteinExistence type="predicted"/>
<dbReference type="Proteomes" id="UP000029445">
    <property type="component" value="Chromosome 8"/>
</dbReference>